<sequence>MGLPWHKLNRKKQNMYIILMAVVLAGIITGIVFLINMI</sequence>
<proteinExistence type="predicted"/>
<keyword evidence="1" id="KW-0472">Membrane</keyword>
<evidence type="ECO:0000313" key="3">
    <source>
        <dbReference type="Proteomes" id="UP000198656"/>
    </source>
</evidence>
<feature type="transmembrane region" description="Helical" evidence="1">
    <location>
        <begin position="15"/>
        <end position="35"/>
    </location>
</feature>
<name>A0A1G8EWG6_9FIRM</name>
<dbReference type="STRING" id="1121419.SAMN05443529_11824"/>
<reference evidence="3" key="1">
    <citation type="submission" date="2016-10" db="EMBL/GenBank/DDBJ databases">
        <authorList>
            <person name="Varghese N."/>
            <person name="Submissions S."/>
        </authorList>
    </citation>
    <scope>NUCLEOTIDE SEQUENCE [LARGE SCALE GENOMIC DNA]</scope>
    <source>
        <strain evidence="3">DSM 8344</strain>
    </source>
</reference>
<evidence type="ECO:0000256" key="1">
    <source>
        <dbReference type="SAM" id="Phobius"/>
    </source>
</evidence>
<organism evidence="2 3">
    <name type="scientific">Desulfosporosinus hippei DSM 8344</name>
    <dbReference type="NCBI Taxonomy" id="1121419"/>
    <lineage>
        <taxon>Bacteria</taxon>
        <taxon>Bacillati</taxon>
        <taxon>Bacillota</taxon>
        <taxon>Clostridia</taxon>
        <taxon>Eubacteriales</taxon>
        <taxon>Desulfitobacteriaceae</taxon>
        <taxon>Desulfosporosinus</taxon>
    </lineage>
</organism>
<dbReference type="EMBL" id="FNCP01000018">
    <property type="protein sequence ID" value="SDH74251.1"/>
    <property type="molecule type" value="Genomic_DNA"/>
</dbReference>
<keyword evidence="1" id="KW-0812">Transmembrane</keyword>
<dbReference type="AlphaFoldDB" id="A0A1G8EWG6"/>
<keyword evidence="3" id="KW-1185">Reference proteome</keyword>
<keyword evidence="1" id="KW-1133">Transmembrane helix</keyword>
<gene>
    <name evidence="2" type="ORF">SAMN05443529_11824</name>
</gene>
<accession>A0A1G8EWG6</accession>
<evidence type="ECO:0000313" key="2">
    <source>
        <dbReference type="EMBL" id="SDH74251.1"/>
    </source>
</evidence>
<protein>
    <submittedName>
        <fullName evidence="2">Uncharacterized protein</fullName>
    </submittedName>
</protein>
<dbReference type="Proteomes" id="UP000198656">
    <property type="component" value="Unassembled WGS sequence"/>
</dbReference>